<dbReference type="InterPro" id="IPR046883">
    <property type="entry name" value="T6SS_FHA_C"/>
</dbReference>
<accession>A0ABW7GSD0</accession>
<dbReference type="InterPro" id="IPR008984">
    <property type="entry name" value="SMAD_FHA_dom_sf"/>
</dbReference>
<dbReference type="NCBIfam" id="TIGR03354">
    <property type="entry name" value="VI_FHA"/>
    <property type="match status" value="1"/>
</dbReference>
<reference evidence="3 4" key="1">
    <citation type="submission" date="2024-08" db="EMBL/GenBank/DDBJ databases">
        <authorList>
            <person name="Lu H."/>
        </authorList>
    </citation>
    <scope>NUCLEOTIDE SEQUENCE [LARGE SCALE GENOMIC DNA]</scope>
    <source>
        <strain evidence="3 4">DXS20W</strain>
    </source>
</reference>
<evidence type="ECO:0000259" key="2">
    <source>
        <dbReference type="PROSITE" id="PS50006"/>
    </source>
</evidence>
<feature type="compositionally biased region" description="Low complexity" evidence="1">
    <location>
        <begin position="148"/>
        <end position="164"/>
    </location>
</feature>
<dbReference type="RefSeq" id="WP_394514576.1">
    <property type="nucleotide sequence ID" value="NZ_JBIGHX010000013.1"/>
</dbReference>
<sequence>MITLTVTQFNGAPYAGAPLSASFGPAGGTVGRANTNALVLPDPEKTISRVHVEVVCRAGQFLLIDRGSNPVAINGNLLAPGQEAVVQGGEELQIGAYLLRVDAAVQAPPPPAPRDDPFAALFGAAAGAGGARDPFANPFAPPPPPAAAAPWSAPAPRAPAASGPPAGGQIPDDWDPFAPPGAPAPQPRQAGAASLGRAEASLDGLFGLSPAGGGRDPLFGSPLSGPVSAPNTMADADPLRAFGLAAPVPDASEADRGSDLYSPMPLPRTAPAARMHPAAVQPASPPADLGLAWGDDASASGVRTIVRPVVPRAPAAPSTPEAARPVEAPVARVPASVEGGAELLAALRRGLGVDESLDLQLSPVLMELLGGLVRESVQGSIDLLVARAALKREVRAEVTIIAAAENNPLKFSPSADVALRHLLGQPVRGFMPPLPAMRDAFEDLRAHQFGVMAGMKAALEGVLARFEPAQLESRLSPPGMLASLLPASRKARLWELFNELFQQLRGEASDDFQELFGRAFLRAYEQYIDELHRSAP</sequence>
<dbReference type="InterPro" id="IPR017735">
    <property type="entry name" value="T6SS_FHA"/>
</dbReference>
<dbReference type="Pfam" id="PF00498">
    <property type="entry name" value="FHA"/>
    <property type="match status" value="1"/>
</dbReference>
<keyword evidence="4" id="KW-1185">Reference proteome</keyword>
<comment type="caution">
    <text evidence="3">The sequence shown here is derived from an EMBL/GenBank/DDBJ whole genome shotgun (WGS) entry which is preliminary data.</text>
</comment>
<evidence type="ECO:0000313" key="3">
    <source>
        <dbReference type="EMBL" id="MFG6464886.1"/>
    </source>
</evidence>
<organism evidence="3 4">
    <name type="scientific">Pelomonas lactea</name>
    <dbReference type="NCBI Taxonomy" id="3299030"/>
    <lineage>
        <taxon>Bacteria</taxon>
        <taxon>Pseudomonadati</taxon>
        <taxon>Pseudomonadota</taxon>
        <taxon>Betaproteobacteria</taxon>
        <taxon>Burkholderiales</taxon>
        <taxon>Sphaerotilaceae</taxon>
        <taxon>Roseateles</taxon>
    </lineage>
</organism>
<dbReference type="EMBL" id="JBIGHX010000013">
    <property type="protein sequence ID" value="MFG6464886.1"/>
    <property type="molecule type" value="Genomic_DNA"/>
</dbReference>
<feature type="domain" description="FHA" evidence="2">
    <location>
        <begin position="28"/>
        <end position="78"/>
    </location>
</feature>
<dbReference type="CDD" id="cd00060">
    <property type="entry name" value="FHA"/>
    <property type="match status" value="1"/>
</dbReference>
<gene>
    <name evidence="3" type="primary">tagH</name>
    <name evidence="3" type="ORF">ACG04Q_25155</name>
</gene>
<dbReference type="SUPFAM" id="SSF49879">
    <property type="entry name" value="SMAD/FHA domain"/>
    <property type="match status" value="1"/>
</dbReference>
<dbReference type="SMART" id="SM00240">
    <property type="entry name" value="FHA"/>
    <property type="match status" value="1"/>
</dbReference>
<evidence type="ECO:0000256" key="1">
    <source>
        <dbReference type="SAM" id="MobiDB-lite"/>
    </source>
</evidence>
<protein>
    <submittedName>
        <fullName evidence="3">Type VI secretion system-associated FHA domain protein TagH</fullName>
    </submittedName>
</protein>
<feature type="region of interest" description="Disordered" evidence="1">
    <location>
        <begin position="133"/>
        <end position="196"/>
    </location>
</feature>
<name>A0ABW7GSD0_9BURK</name>
<dbReference type="Proteomes" id="UP001606302">
    <property type="component" value="Unassembled WGS sequence"/>
</dbReference>
<dbReference type="PROSITE" id="PS50006">
    <property type="entry name" value="FHA_DOMAIN"/>
    <property type="match status" value="1"/>
</dbReference>
<proteinExistence type="predicted"/>
<evidence type="ECO:0000313" key="4">
    <source>
        <dbReference type="Proteomes" id="UP001606302"/>
    </source>
</evidence>
<dbReference type="Gene3D" id="2.60.200.20">
    <property type="match status" value="1"/>
</dbReference>
<dbReference type="Pfam" id="PF20232">
    <property type="entry name" value="T6SS_FHA_C"/>
    <property type="match status" value="1"/>
</dbReference>
<dbReference type="InterPro" id="IPR000253">
    <property type="entry name" value="FHA_dom"/>
</dbReference>
<feature type="compositionally biased region" description="Pro residues" evidence="1">
    <location>
        <begin position="177"/>
        <end position="186"/>
    </location>
</feature>